<gene>
    <name evidence="16" type="ORF">glysoja_024698</name>
</gene>
<evidence type="ECO:0000256" key="14">
    <source>
        <dbReference type="SAM" id="SignalP"/>
    </source>
</evidence>
<dbReference type="FunFam" id="2.60.120.260:FF:000142">
    <property type="entry name" value="Beta-galactosidase"/>
    <property type="match status" value="1"/>
</dbReference>
<proteinExistence type="inferred from homology"/>
<reference evidence="16" key="1">
    <citation type="submission" date="2014-07" db="EMBL/GenBank/DDBJ databases">
        <title>Identification of a novel salt tolerance gene in wild soybean by whole-genome sequencing.</title>
        <authorList>
            <person name="Lam H.-M."/>
            <person name="Qi X."/>
            <person name="Li M.-W."/>
            <person name="Liu X."/>
            <person name="Xie M."/>
            <person name="Ni M."/>
            <person name="Xu X."/>
        </authorList>
    </citation>
    <scope>NUCLEOTIDE SEQUENCE [LARGE SCALE GENOMIC DNA]</scope>
    <source>
        <tissue evidence="16">Root</tissue>
    </source>
</reference>
<evidence type="ECO:0000256" key="9">
    <source>
        <dbReference type="ARBA" id="ARBA00022801"/>
    </source>
</evidence>
<dbReference type="GO" id="GO:0098552">
    <property type="term" value="C:side of membrane"/>
    <property type="evidence" value="ECO:0007669"/>
    <property type="project" value="UniProtKB-KW"/>
</dbReference>
<comment type="catalytic activity">
    <reaction evidence="1">
        <text>Hydrolysis of terminal non-reducing beta-D-galactose residues in beta-D-galactosides.</text>
        <dbReference type="EC" id="3.2.1.23"/>
    </reaction>
</comment>
<evidence type="ECO:0000256" key="5">
    <source>
        <dbReference type="ARBA" id="ARBA00012756"/>
    </source>
</evidence>
<feature type="domain" description="FAS1" evidence="15">
    <location>
        <begin position="71"/>
        <end position="215"/>
    </location>
</feature>
<evidence type="ECO:0000259" key="15">
    <source>
        <dbReference type="PROSITE" id="PS50213"/>
    </source>
</evidence>
<feature type="chain" id="PRO_5002092912" description="beta-galactosidase" evidence="14">
    <location>
        <begin position="27"/>
        <end position="480"/>
    </location>
</feature>
<evidence type="ECO:0000256" key="7">
    <source>
        <dbReference type="ARBA" id="ARBA00022622"/>
    </source>
</evidence>
<accession>A0A0B2PDN4</accession>
<dbReference type="PRINTS" id="PR00742">
    <property type="entry name" value="GLHYDRLASE35"/>
</dbReference>
<dbReference type="InterPro" id="IPR017853">
    <property type="entry name" value="GH"/>
</dbReference>
<evidence type="ECO:0000256" key="3">
    <source>
        <dbReference type="ARBA" id="ARBA00007843"/>
    </source>
</evidence>
<keyword evidence="8 14" id="KW-0732">Signal</keyword>
<dbReference type="PANTHER" id="PTHR32077">
    <property type="entry name" value="FASCICLIN-LIKE ARABINOGALACTAN PROTEIN"/>
    <property type="match status" value="1"/>
</dbReference>
<dbReference type="SUPFAM" id="SSF51445">
    <property type="entry name" value="(Trans)glycosidases"/>
    <property type="match status" value="1"/>
</dbReference>
<feature type="signal peptide" evidence="14">
    <location>
        <begin position="1"/>
        <end position="26"/>
    </location>
</feature>
<dbReference type="SUPFAM" id="SSF82153">
    <property type="entry name" value="FAS1 domain"/>
    <property type="match status" value="1"/>
</dbReference>
<dbReference type="Gene3D" id="2.60.120.260">
    <property type="entry name" value="Galactose-binding domain-like"/>
    <property type="match status" value="1"/>
</dbReference>
<keyword evidence="11 16" id="KW-0326">Glycosidase</keyword>
<dbReference type="Pfam" id="PF02469">
    <property type="entry name" value="Fasciclin"/>
    <property type="match status" value="1"/>
</dbReference>
<evidence type="ECO:0000256" key="10">
    <source>
        <dbReference type="ARBA" id="ARBA00023136"/>
    </source>
</evidence>
<dbReference type="InterPro" id="IPR031330">
    <property type="entry name" value="Gly_Hdrlase_35_cat"/>
</dbReference>
<dbReference type="FunFam" id="2.30.180.10:FF:000009">
    <property type="entry name" value="Fasciclin-like arabinogalactan protein 11"/>
    <property type="match status" value="1"/>
</dbReference>
<comment type="similarity">
    <text evidence="4">Belongs to the glycosyl hydrolase 35 family.</text>
</comment>
<dbReference type="EMBL" id="KN668168">
    <property type="protein sequence ID" value="KHN05732.1"/>
    <property type="molecule type" value="Genomic_DNA"/>
</dbReference>
<dbReference type="SMART" id="SM00554">
    <property type="entry name" value="FAS1"/>
    <property type="match status" value="1"/>
</dbReference>
<dbReference type="Pfam" id="PF01301">
    <property type="entry name" value="Glyco_hydro_35"/>
    <property type="match status" value="1"/>
</dbReference>
<feature type="compositionally biased region" description="Low complexity" evidence="13">
    <location>
        <begin position="44"/>
        <end position="62"/>
    </location>
</feature>
<evidence type="ECO:0000256" key="2">
    <source>
        <dbReference type="ARBA" id="ARBA00004609"/>
    </source>
</evidence>
<dbReference type="Gene3D" id="2.30.180.10">
    <property type="entry name" value="FAS1 domain"/>
    <property type="match status" value="1"/>
</dbReference>
<dbReference type="GO" id="GO:0004565">
    <property type="term" value="F:beta-galactosidase activity"/>
    <property type="evidence" value="ECO:0007669"/>
    <property type="project" value="UniProtKB-EC"/>
</dbReference>
<keyword evidence="9 16" id="KW-0378">Hydrolase</keyword>
<dbReference type="PROSITE" id="PS50213">
    <property type="entry name" value="FAS1"/>
    <property type="match status" value="1"/>
</dbReference>
<dbReference type="InterPro" id="IPR000782">
    <property type="entry name" value="FAS1_domain"/>
</dbReference>
<dbReference type="Proteomes" id="UP000053555">
    <property type="component" value="Unassembled WGS sequence"/>
</dbReference>
<protein>
    <recommendedName>
        <fullName evidence="5">beta-galactosidase</fullName>
        <ecNumber evidence="5">3.2.1.23</ecNumber>
    </recommendedName>
</protein>
<evidence type="ECO:0000256" key="13">
    <source>
        <dbReference type="SAM" id="MobiDB-lite"/>
    </source>
</evidence>
<dbReference type="InterPro" id="IPR036378">
    <property type="entry name" value="FAS1_dom_sf"/>
</dbReference>
<comment type="subcellular location">
    <subcellularLocation>
        <location evidence="2">Cell membrane</location>
        <topology evidence="2">Lipid-anchor</topology>
        <topology evidence="2">GPI-anchor</topology>
    </subcellularLocation>
</comment>
<organism evidence="16">
    <name type="scientific">Glycine soja</name>
    <name type="common">Wild soybean</name>
    <dbReference type="NCBI Taxonomy" id="3848"/>
    <lineage>
        <taxon>Eukaryota</taxon>
        <taxon>Viridiplantae</taxon>
        <taxon>Streptophyta</taxon>
        <taxon>Embryophyta</taxon>
        <taxon>Tracheophyta</taxon>
        <taxon>Spermatophyta</taxon>
        <taxon>Magnoliopsida</taxon>
        <taxon>eudicotyledons</taxon>
        <taxon>Gunneridae</taxon>
        <taxon>Pentapetalae</taxon>
        <taxon>rosids</taxon>
        <taxon>fabids</taxon>
        <taxon>Fabales</taxon>
        <taxon>Fabaceae</taxon>
        <taxon>Papilionoideae</taxon>
        <taxon>50 kb inversion clade</taxon>
        <taxon>NPAAA clade</taxon>
        <taxon>indigoferoid/millettioid clade</taxon>
        <taxon>Phaseoleae</taxon>
        <taxon>Glycine</taxon>
        <taxon>Glycine subgen. Soja</taxon>
    </lineage>
</organism>
<comment type="function">
    <text evidence="12">May be a cell surface adhesion protein.</text>
</comment>
<keyword evidence="10" id="KW-0472">Membrane</keyword>
<dbReference type="PANTHER" id="PTHR32077:SF39">
    <property type="entry name" value="FASCICLIN-LIKE ARABINOGALACTAN PROTEIN"/>
    <property type="match status" value="1"/>
</dbReference>
<comment type="similarity">
    <text evidence="3">Belongs to the fasciclin-like AGP family.</text>
</comment>
<keyword evidence="7" id="KW-0325">Glycoprotein</keyword>
<feature type="compositionally biased region" description="Basic and acidic residues" evidence="13">
    <location>
        <begin position="243"/>
        <end position="252"/>
    </location>
</feature>
<keyword evidence="7" id="KW-0336">GPI-anchor</keyword>
<feature type="region of interest" description="Disordered" evidence="13">
    <location>
        <begin position="228"/>
        <end position="267"/>
    </location>
</feature>
<name>A0A0B2PDN4_GLYSO</name>
<dbReference type="InterPro" id="IPR045003">
    <property type="entry name" value="FLA_A"/>
</dbReference>
<evidence type="ECO:0000256" key="8">
    <source>
        <dbReference type="ARBA" id="ARBA00022729"/>
    </source>
</evidence>
<sequence>MLKKQSVLSFSLVMLISFMYSTTTLAQLSPASAPLKPPQPAPTIPAAAPQQPLVPSLPQSPSDSTPESTPALDIVGILRKAKSFNILIRLMKTTQLINQLNAQLLTTKSGGITILAPDDSAFSELKAGFLNSLSDGQKLELLQFHVLSDYVSSSNFDTLTNPVRTLAGAKPGKVELNVISYGGSVNISTGEVNTTITGIIYTDKHLAIYKVGKVLLPMDFFAVTKAPAKSPSLAPEPSSDTAKAPKADKDESSSSDSSQVNPTEQNSGTEKIAVYGMWMSLGLGALLMRNEMMPQLFWLVAWKQYHGGTNFGRTTGGPFISTSYDFDTPIDEYGIIRQPKWDHLKNVHKAIKLCEKALIATGPTITYLGPNIEAAVYNIGAVSAAFLANIAKTDAKVSFNGNSYHLPINSASMISSFTTESLKEEVGSLDDSGSGWSWISEPIGISKAHSFSKFWLLEQINTTADISDYLWYSSRYIVYL</sequence>
<dbReference type="EC" id="3.2.1.23" evidence="5"/>
<evidence type="ECO:0000256" key="12">
    <source>
        <dbReference type="ARBA" id="ARBA00024686"/>
    </source>
</evidence>
<evidence type="ECO:0000256" key="1">
    <source>
        <dbReference type="ARBA" id="ARBA00001412"/>
    </source>
</evidence>
<evidence type="ECO:0000256" key="4">
    <source>
        <dbReference type="ARBA" id="ARBA00009809"/>
    </source>
</evidence>
<dbReference type="InterPro" id="IPR001944">
    <property type="entry name" value="Glycoside_Hdrlase_35"/>
</dbReference>
<dbReference type="AlphaFoldDB" id="A0A0B2PDN4"/>
<evidence type="ECO:0000313" key="16">
    <source>
        <dbReference type="EMBL" id="KHN05732.1"/>
    </source>
</evidence>
<keyword evidence="6" id="KW-1003">Cell membrane</keyword>
<dbReference type="GO" id="GO:0009834">
    <property type="term" value="P:plant-type secondary cell wall biogenesis"/>
    <property type="evidence" value="ECO:0007669"/>
    <property type="project" value="TreeGrafter"/>
</dbReference>
<evidence type="ECO:0000256" key="11">
    <source>
        <dbReference type="ARBA" id="ARBA00023295"/>
    </source>
</evidence>
<dbReference type="GO" id="GO:0005975">
    <property type="term" value="P:carbohydrate metabolic process"/>
    <property type="evidence" value="ECO:0007669"/>
    <property type="project" value="InterPro"/>
</dbReference>
<feature type="region of interest" description="Disordered" evidence="13">
    <location>
        <begin position="30"/>
        <end position="69"/>
    </location>
</feature>
<keyword evidence="7" id="KW-0449">Lipoprotein</keyword>
<dbReference type="GO" id="GO:0005886">
    <property type="term" value="C:plasma membrane"/>
    <property type="evidence" value="ECO:0007669"/>
    <property type="project" value="UniProtKB-SubCell"/>
</dbReference>
<evidence type="ECO:0000256" key="6">
    <source>
        <dbReference type="ARBA" id="ARBA00022475"/>
    </source>
</evidence>